<gene>
    <name evidence="1" type="ORF">DB32_004288</name>
</gene>
<sequence>MGSAVRKALKRDLSPAQHARLLEEGSPDVARILRERFVATQWYPVAGIEELISRPAQMLGRDPLDYARSLGGSVVSEAAGTVGRTVMSLFATPQRVAKHFDSIWQQAYDSGHVEGAYDEARGVLVVERSDWAGHGPLLCMTLLGTILAISDGMNGHRVAAATRTACISEGAPRCRFELRYAPK</sequence>
<dbReference type="EMBL" id="CP011125">
    <property type="protein sequence ID" value="AKF07139.1"/>
    <property type="molecule type" value="Genomic_DNA"/>
</dbReference>
<name>A0A0F6SFL2_9BACT</name>
<protein>
    <recommendedName>
        <fullName evidence="3">4-vinyl reductase 4VR domain-containing protein</fullName>
    </recommendedName>
</protein>
<accession>A0A0F6SFL2</accession>
<proteinExistence type="predicted"/>
<dbReference type="KEGG" id="samy:DB32_004288"/>
<dbReference type="AlphaFoldDB" id="A0A0F6SFL2"/>
<organism evidence="1 2">
    <name type="scientific">Sandaracinus amylolyticus</name>
    <dbReference type="NCBI Taxonomy" id="927083"/>
    <lineage>
        <taxon>Bacteria</taxon>
        <taxon>Pseudomonadati</taxon>
        <taxon>Myxococcota</taxon>
        <taxon>Polyangia</taxon>
        <taxon>Polyangiales</taxon>
        <taxon>Sandaracinaceae</taxon>
        <taxon>Sandaracinus</taxon>
    </lineage>
</organism>
<evidence type="ECO:0008006" key="3">
    <source>
        <dbReference type="Google" id="ProtNLM"/>
    </source>
</evidence>
<evidence type="ECO:0000313" key="2">
    <source>
        <dbReference type="Proteomes" id="UP000034883"/>
    </source>
</evidence>
<reference evidence="1 2" key="1">
    <citation type="submission" date="2015-03" db="EMBL/GenBank/DDBJ databases">
        <title>Genome assembly of Sandaracinus amylolyticus DSM 53668.</title>
        <authorList>
            <person name="Sharma G."/>
            <person name="Subramanian S."/>
        </authorList>
    </citation>
    <scope>NUCLEOTIDE SEQUENCE [LARGE SCALE GENOMIC DNA]</scope>
    <source>
        <strain evidence="1 2">DSM 53668</strain>
    </source>
</reference>
<evidence type="ECO:0000313" key="1">
    <source>
        <dbReference type="EMBL" id="AKF07139.1"/>
    </source>
</evidence>
<keyword evidence="2" id="KW-1185">Reference proteome</keyword>
<dbReference type="Proteomes" id="UP000034883">
    <property type="component" value="Chromosome"/>
</dbReference>